<dbReference type="PANTHER" id="PTHR32089:SF119">
    <property type="entry name" value="METHYL-ACCEPTING CHEMOTAXIS PROTEIN CTPL"/>
    <property type="match status" value="1"/>
</dbReference>
<reference evidence="12 13" key="1">
    <citation type="submission" date="2020-08" db="EMBL/GenBank/DDBJ databases">
        <title>Genomic Encyclopedia of Type Strains, Phase IV (KMG-IV): sequencing the most valuable type-strain genomes for metagenomic binning, comparative biology and taxonomic classification.</title>
        <authorList>
            <person name="Goeker M."/>
        </authorList>
    </citation>
    <scope>NUCLEOTIDE SEQUENCE [LARGE SCALE GENOMIC DNA]</scope>
    <source>
        <strain evidence="12 13">DSM 106739</strain>
    </source>
</reference>
<evidence type="ECO:0000256" key="3">
    <source>
        <dbReference type="ARBA" id="ARBA00022989"/>
    </source>
</evidence>
<evidence type="ECO:0000259" key="11">
    <source>
        <dbReference type="PROSITE" id="PS50885"/>
    </source>
</evidence>
<dbReference type="PANTHER" id="PTHR32089">
    <property type="entry name" value="METHYL-ACCEPTING CHEMOTAXIS PROTEIN MCPB"/>
    <property type="match status" value="1"/>
</dbReference>
<evidence type="ECO:0000259" key="10">
    <source>
        <dbReference type="PROSITE" id="PS50111"/>
    </source>
</evidence>
<evidence type="ECO:0000256" key="7">
    <source>
        <dbReference type="PROSITE-ProRule" id="PRU00284"/>
    </source>
</evidence>
<dbReference type="Proteomes" id="UP000561045">
    <property type="component" value="Unassembled WGS sequence"/>
</dbReference>
<dbReference type="PRINTS" id="PR00260">
    <property type="entry name" value="CHEMTRNSDUCR"/>
</dbReference>
<comment type="subcellular location">
    <subcellularLocation>
        <location evidence="1">Membrane</location>
        <topology evidence="1">Multi-pass membrane protein</topology>
    </subcellularLocation>
</comment>
<dbReference type="EMBL" id="JACIET010000002">
    <property type="protein sequence ID" value="MBB4013394.1"/>
    <property type="molecule type" value="Genomic_DNA"/>
</dbReference>
<dbReference type="GO" id="GO:0016020">
    <property type="term" value="C:membrane"/>
    <property type="evidence" value="ECO:0007669"/>
    <property type="project" value="UniProtKB-SubCell"/>
</dbReference>
<dbReference type="InterPro" id="IPR029095">
    <property type="entry name" value="NarX-like_N"/>
</dbReference>
<dbReference type="Pfam" id="PF13675">
    <property type="entry name" value="PilJ"/>
    <property type="match status" value="1"/>
</dbReference>
<keyword evidence="4 9" id="KW-0472">Membrane</keyword>
<keyword evidence="8" id="KW-0175">Coiled coil</keyword>
<dbReference type="GO" id="GO:0004888">
    <property type="term" value="F:transmembrane signaling receptor activity"/>
    <property type="evidence" value="ECO:0007669"/>
    <property type="project" value="InterPro"/>
</dbReference>
<organism evidence="12 13">
    <name type="scientific">Niveibacterium umoris</name>
    <dbReference type="NCBI Taxonomy" id="1193620"/>
    <lineage>
        <taxon>Bacteria</taxon>
        <taxon>Pseudomonadati</taxon>
        <taxon>Pseudomonadota</taxon>
        <taxon>Betaproteobacteria</taxon>
        <taxon>Rhodocyclales</taxon>
        <taxon>Rhodocyclaceae</taxon>
        <taxon>Niveibacterium</taxon>
    </lineage>
</organism>
<evidence type="ECO:0000256" key="1">
    <source>
        <dbReference type="ARBA" id="ARBA00004141"/>
    </source>
</evidence>
<evidence type="ECO:0000256" key="4">
    <source>
        <dbReference type="ARBA" id="ARBA00023136"/>
    </source>
</evidence>
<comment type="caution">
    <text evidence="12">The sequence shown here is derived from an EMBL/GenBank/DDBJ whole genome shotgun (WGS) entry which is preliminary data.</text>
</comment>
<dbReference type="RefSeq" id="WP_183635275.1">
    <property type="nucleotide sequence ID" value="NZ_BAABLE010000005.1"/>
</dbReference>
<dbReference type="CDD" id="cd11386">
    <property type="entry name" value="MCP_signal"/>
    <property type="match status" value="1"/>
</dbReference>
<dbReference type="Gene3D" id="1.10.287.950">
    <property type="entry name" value="Methyl-accepting chemotaxis protein"/>
    <property type="match status" value="1"/>
</dbReference>
<name>A0A840BLQ5_9RHOO</name>
<keyword evidence="5 7" id="KW-0807">Transducer</keyword>
<proteinExistence type="inferred from homology"/>
<evidence type="ECO:0000313" key="12">
    <source>
        <dbReference type="EMBL" id="MBB4013394.1"/>
    </source>
</evidence>
<dbReference type="InterPro" id="IPR004089">
    <property type="entry name" value="MCPsignal_dom"/>
</dbReference>
<dbReference type="PROSITE" id="PS50885">
    <property type="entry name" value="HAMP"/>
    <property type="match status" value="1"/>
</dbReference>
<evidence type="ECO:0000256" key="8">
    <source>
        <dbReference type="SAM" id="Coils"/>
    </source>
</evidence>
<feature type="coiled-coil region" evidence="8">
    <location>
        <begin position="367"/>
        <end position="401"/>
    </location>
</feature>
<evidence type="ECO:0000256" key="2">
    <source>
        <dbReference type="ARBA" id="ARBA00022692"/>
    </source>
</evidence>
<dbReference type="Pfam" id="PF00015">
    <property type="entry name" value="MCPsignal"/>
    <property type="match status" value="1"/>
</dbReference>
<protein>
    <submittedName>
        <fullName evidence="12">Twitching motility protein PilJ</fullName>
    </submittedName>
</protein>
<dbReference type="PROSITE" id="PS50111">
    <property type="entry name" value="CHEMOTAXIS_TRANSDUC_2"/>
    <property type="match status" value="1"/>
</dbReference>
<accession>A0A840BLQ5</accession>
<dbReference type="AlphaFoldDB" id="A0A840BLQ5"/>
<evidence type="ECO:0000256" key="5">
    <source>
        <dbReference type="ARBA" id="ARBA00023224"/>
    </source>
</evidence>
<evidence type="ECO:0000256" key="6">
    <source>
        <dbReference type="ARBA" id="ARBA00029447"/>
    </source>
</evidence>
<dbReference type="GO" id="GO:0006935">
    <property type="term" value="P:chemotaxis"/>
    <property type="evidence" value="ECO:0007669"/>
    <property type="project" value="InterPro"/>
</dbReference>
<evidence type="ECO:0000256" key="9">
    <source>
        <dbReference type="SAM" id="Phobius"/>
    </source>
</evidence>
<feature type="domain" description="Methyl-accepting transducer" evidence="10">
    <location>
        <begin position="445"/>
        <end position="681"/>
    </location>
</feature>
<dbReference type="SUPFAM" id="SSF58104">
    <property type="entry name" value="Methyl-accepting chemotaxis protein (MCP) signaling domain"/>
    <property type="match status" value="1"/>
</dbReference>
<dbReference type="InterPro" id="IPR003660">
    <property type="entry name" value="HAMP_dom"/>
</dbReference>
<sequence>MALKLFGRSLGQKRTSAELSGDSTIMEDTVMEAKAGSPGGGLSGLPFLGGKTVAEQLRLLGILFGAFTLIAVVLTGMQLRNAGYGTAYVSAAGQMRTLSQRLAKAAQQALQGNPGAFTELKDSRERFEHLVGAVTNGGDVDGTSVPASPRAVREELDAVTKLWEKTNKDAQQLIGQQKNLSTLGAAVTTINSENPKLLDLSEQVAALKLQTGGSAREIATANQVVMLTQRMAKNANALLVADAIDPEVAFLLGKDANTFRELIEILLSMTSTAADRDMYNKIGALKEAGEEHLQGVQSILGNIQLLVQAKRAGSQIFNDSTKLLTATDALATAYNKSYVGFTWMTVFIAAFTGLALLALAALAKVYNDDLKTRQSEAERQRAQAEGEKNATQQAILRLMNEMGDLADGDLTVRATVTEDITGAIADSVNYTIEELSVLVRRLNDAAGRVTAATESAKQTSDELIDAAEKQSREIQQAGAQVTEMARQMTDVSGSAMQSAQVARRSLDAARKGQDAVQNTIKGMNEIREQIQETSKRIKRLGESSQEIGEIVELISDITEQTNVLALNAAIQAASAGEAGRGFTVVAEEVQRLAERSAEATKQIAAIVKTIQTDTQDAVAAMENSTRGVVDGAKLSDAAGQALVELGDVSVEVATLVEKISSDTQKQANVATEVAGTMRDIQSLNEQTTRGTQQTAVSIGQLADLAVELKGSVSGFKV</sequence>
<keyword evidence="3 9" id="KW-1133">Transmembrane helix</keyword>
<feature type="transmembrane region" description="Helical" evidence="9">
    <location>
        <begin position="57"/>
        <end position="77"/>
    </location>
</feature>
<gene>
    <name evidence="12" type="ORF">GGR36_002740</name>
</gene>
<keyword evidence="2 9" id="KW-0812">Transmembrane</keyword>
<dbReference type="SMART" id="SM00283">
    <property type="entry name" value="MA"/>
    <property type="match status" value="1"/>
</dbReference>
<feature type="transmembrane region" description="Helical" evidence="9">
    <location>
        <begin position="341"/>
        <end position="363"/>
    </location>
</feature>
<dbReference type="GO" id="GO:0007165">
    <property type="term" value="P:signal transduction"/>
    <property type="evidence" value="ECO:0007669"/>
    <property type="project" value="UniProtKB-KW"/>
</dbReference>
<feature type="domain" description="HAMP" evidence="11">
    <location>
        <begin position="389"/>
        <end position="440"/>
    </location>
</feature>
<dbReference type="InterPro" id="IPR004090">
    <property type="entry name" value="Chemotax_Me-accpt_rcpt"/>
</dbReference>
<evidence type="ECO:0000313" key="13">
    <source>
        <dbReference type="Proteomes" id="UP000561045"/>
    </source>
</evidence>
<keyword evidence="13" id="KW-1185">Reference proteome</keyword>
<comment type="similarity">
    <text evidence="6">Belongs to the methyl-accepting chemotaxis (MCP) protein family.</text>
</comment>